<evidence type="ECO:0000313" key="2">
    <source>
        <dbReference type="Proteomes" id="UP000798808"/>
    </source>
</evidence>
<evidence type="ECO:0000313" key="1">
    <source>
        <dbReference type="EMBL" id="MTI27838.1"/>
    </source>
</evidence>
<keyword evidence="2" id="KW-1185">Reference proteome</keyword>
<proteinExistence type="predicted"/>
<organism evidence="1 2">
    <name type="scientific">Fulvivirga kasyanovii</name>
    <dbReference type="NCBI Taxonomy" id="396812"/>
    <lineage>
        <taxon>Bacteria</taxon>
        <taxon>Pseudomonadati</taxon>
        <taxon>Bacteroidota</taxon>
        <taxon>Cytophagia</taxon>
        <taxon>Cytophagales</taxon>
        <taxon>Fulvivirgaceae</taxon>
        <taxon>Fulvivirga</taxon>
    </lineage>
</organism>
<dbReference type="Proteomes" id="UP000798808">
    <property type="component" value="Unassembled WGS sequence"/>
</dbReference>
<name>A0ABW9RV10_9BACT</name>
<protein>
    <submittedName>
        <fullName evidence="1">Uncharacterized protein</fullName>
    </submittedName>
</protein>
<accession>A0ABW9RV10</accession>
<gene>
    <name evidence="1" type="ORF">E1163_22975</name>
</gene>
<sequence>MIIKSSFQPYKTIGNRKIQNKMGSSIIDNILVFKTNITNAVQVASLAEVLDTTDDIEDWNIDIQDCDHILRVVSRGIGTRDVIASLKELGFHCEELEG</sequence>
<dbReference type="EMBL" id="SMLW01000644">
    <property type="protein sequence ID" value="MTI27838.1"/>
    <property type="molecule type" value="Genomic_DNA"/>
</dbReference>
<reference evidence="1 2" key="1">
    <citation type="submission" date="2019-02" db="EMBL/GenBank/DDBJ databases">
        <authorList>
            <person name="Goldberg S.R."/>
            <person name="Haltli B.A."/>
            <person name="Correa H."/>
            <person name="Russell K.G."/>
        </authorList>
    </citation>
    <scope>NUCLEOTIDE SEQUENCE [LARGE SCALE GENOMIC DNA]</scope>
    <source>
        <strain evidence="1 2">JCM 16186</strain>
    </source>
</reference>
<comment type="caution">
    <text evidence="1">The sequence shown here is derived from an EMBL/GenBank/DDBJ whole genome shotgun (WGS) entry which is preliminary data.</text>
</comment>